<comment type="caution">
    <text evidence="7">The sequence shown here is derived from an EMBL/GenBank/DDBJ whole genome shotgun (WGS) entry which is preliminary data.</text>
</comment>
<protein>
    <recommendedName>
        <fullName evidence="9">DUF308 domain-containing protein</fullName>
    </recommendedName>
</protein>
<dbReference type="GO" id="GO:0005524">
    <property type="term" value="F:ATP binding"/>
    <property type="evidence" value="ECO:0007669"/>
    <property type="project" value="UniProtKB-KW"/>
</dbReference>
<dbReference type="InterPro" id="IPR057798">
    <property type="entry name" value="PH_YqeB"/>
</dbReference>
<feature type="domain" description="Cysteinyl-tRNA ligase anticodon binding" evidence="5">
    <location>
        <begin position="186"/>
        <end position="235"/>
    </location>
</feature>
<keyword evidence="4" id="KW-0812">Transmembrane</keyword>
<organism evidence="7 8">
    <name type="scientific">Saccharopolyspora dendranthemae</name>
    <dbReference type="NCBI Taxonomy" id="1181886"/>
    <lineage>
        <taxon>Bacteria</taxon>
        <taxon>Bacillati</taxon>
        <taxon>Actinomycetota</taxon>
        <taxon>Actinomycetes</taxon>
        <taxon>Pseudonocardiales</taxon>
        <taxon>Pseudonocardiaceae</taxon>
        <taxon>Saccharopolyspora</taxon>
    </lineage>
</organism>
<keyword evidence="2" id="KW-0547">Nucleotide-binding</keyword>
<dbReference type="Gene3D" id="1.20.120.1910">
    <property type="entry name" value="Cysteine-tRNA ligase, C-terminal anti-codon recognition domain"/>
    <property type="match status" value="1"/>
</dbReference>
<name>A0A561VAT6_9PSEU</name>
<dbReference type="InterPro" id="IPR056411">
    <property type="entry name" value="CysS_C"/>
</dbReference>
<gene>
    <name evidence="7" type="ORF">FHU35_111360</name>
</gene>
<evidence type="ECO:0000256" key="4">
    <source>
        <dbReference type="SAM" id="Phobius"/>
    </source>
</evidence>
<feature type="transmembrane region" description="Helical" evidence="4">
    <location>
        <begin position="75"/>
        <end position="96"/>
    </location>
</feature>
<evidence type="ECO:0000313" key="7">
    <source>
        <dbReference type="EMBL" id="TWG08735.1"/>
    </source>
</evidence>
<dbReference type="GO" id="GO:0006418">
    <property type="term" value="P:tRNA aminoacylation for protein translation"/>
    <property type="evidence" value="ECO:0007669"/>
    <property type="project" value="InterPro"/>
</dbReference>
<dbReference type="GO" id="GO:0004812">
    <property type="term" value="F:aminoacyl-tRNA ligase activity"/>
    <property type="evidence" value="ECO:0007669"/>
    <property type="project" value="InterPro"/>
</dbReference>
<keyword evidence="8" id="KW-1185">Reference proteome</keyword>
<reference evidence="7 8" key="1">
    <citation type="submission" date="2019-06" db="EMBL/GenBank/DDBJ databases">
        <title>Sequencing the genomes of 1000 actinobacteria strains.</title>
        <authorList>
            <person name="Klenk H.-P."/>
        </authorList>
    </citation>
    <scope>NUCLEOTIDE SEQUENCE [LARGE SCALE GENOMIC DNA]</scope>
    <source>
        <strain evidence="7 8">DSM 46699</strain>
    </source>
</reference>
<dbReference type="Pfam" id="PF23494">
    <property type="entry name" value="bPH_10"/>
    <property type="match status" value="1"/>
</dbReference>
<keyword evidence="3" id="KW-0067">ATP-binding</keyword>
<evidence type="ECO:0008006" key="9">
    <source>
        <dbReference type="Google" id="ProtNLM"/>
    </source>
</evidence>
<evidence type="ECO:0000256" key="2">
    <source>
        <dbReference type="ARBA" id="ARBA00022741"/>
    </source>
</evidence>
<dbReference type="AlphaFoldDB" id="A0A561VAT6"/>
<dbReference type="SUPFAM" id="SSF47323">
    <property type="entry name" value="Anticodon-binding domain of a subclass of class I aminoacyl-tRNA synthetases"/>
    <property type="match status" value="1"/>
</dbReference>
<accession>A0A561VAT6</accession>
<dbReference type="Proteomes" id="UP000316184">
    <property type="component" value="Unassembled WGS sequence"/>
</dbReference>
<dbReference type="EMBL" id="VIWX01000001">
    <property type="protein sequence ID" value="TWG08735.1"/>
    <property type="molecule type" value="Genomic_DNA"/>
</dbReference>
<evidence type="ECO:0000313" key="8">
    <source>
        <dbReference type="Proteomes" id="UP000316184"/>
    </source>
</evidence>
<dbReference type="InterPro" id="IPR009080">
    <property type="entry name" value="tRNAsynth_Ia_anticodon-bd"/>
</dbReference>
<keyword evidence="1" id="KW-0436">Ligase</keyword>
<sequence length="239" mass="26445">MRAPRALSLAIMRAMSTATTIRPPALVRRGSWIYCPLLGAAAGFLLRLVAAWVAGLPWAPFQGVFELAASGADPWGAVVAVALGAIIGLGFAGLFAQERLTATIDPERVVLATGRREHEIPGSEVDAVFTERGHLVLLDASGSELARRKSGLDRLALRDAFREHGYRWRDSDPYAGRYALWTGDTEELPLRVNALMTERDRALRRRDHKEAALLRTQLAELGVVLRDGHRKQFWRKTED</sequence>
<evidence type="ECO:0000259" key="5">
    <source>
        <dbReference type="Pfam" id="PF23493"/>
    </source>
</evidence>
<dbReference type="Pfam" id="PF23493">
    <property type="entry name" value="CysS_C"/>
    <property type="match status" value="1"/>
</dbReference>
<keyword evidence="4" id="KW-0472">Membrane</keyword>
<proteinExistence type="predicted"/>
<evidence type="ECO:0000259" key="6">
    <source>
        <dbReference type="Pfam" id="PF23494"/>
    </source>
</evidence>
<evidence type="ECO:0000256" key="1">
    <source>
        <dbReference type="ARBA" id="ARBA00022598"/>
    </source>
</evidence>
<feature type="domain" description="YqeB PH" evidence="6">
    <location>
        <begin position="19"/>
        <end position="169"/>
    </location>
</feature>
<keyword evidence="4" id="KW-1133">Transmembrane helix</keyword>
<evidence type="ECO:0000256" key="3">
    <source>
        <dbReference type="ARBA" id="ARBA00022840"/>
    </source>
</evidence>